<evidence type="ECO:0000313" key="7">
    <source>
        <dbReference type="EMBL" id="SDZ10522.1"/>
    </source>
</evidence>
<comment type="similarity">
    <text evidence="2">Belongs to the methyl-accepting chemotaxis (MCP) protein family.</text>
</comment>
<protein>
    <submittedName>
        <fullName evidence="7">Methyl-accepting chemotaxis protein</fullName>
    </submittedName>
</protein>
<dbReference type="InterPro" id="IPR004089">
    <property type="entry name" value="MCPsignal_dom"/>
</dbReference>
<dbReference type="Proteomes" id="UP000198625">
    <property type="component" value="Unassembled WGS sequence"/>
</dbReference>
<evidence type="ECO:0000259" key="6">
    <source>
        <dbReference type="PROSITE" id="PS50885"/>
    </source>
</evidence>
<feature type="transmembrane region" description="Helical" evidence="4">
    <location>
        <begin position="188"/>
        <end position="210"/>
    </location>
</feature>
<dbReference type="OrthoDB" id="9814363at2"/>
<evidence type="ECO:0000313" key="8">
    <source>
        <dbReference type="Proteomes" id="UP000198625"/>
    </source>
</evidence>
<dbReference type="Pfam" id="PF00672">
    <property type="entry name" value="HAMP"/>
    <property type="match status" value="1"/>
</dbReference>
<sequence>MKITVAKKILFGFGALVIIIIGIGLLGIYELYNMNDMLNSMYEVELQGISSIKEAQVNLITAHRAEKNLILSQDLKEQANHTENIREYSKRFEEAMKKFEGTIALDDIRQKSVEINRLWEEAKPVQERIIQLNSQGKYDEAFKLSGQNREIFDKIEEYIELIATQKDEQALKAYNDSDAIFNYTTKTVVIILIVCIIISIGAAFIISRLISKPIVAIAKSAEEIANGDLTVESIRVKNNDEIGELAKSFNTMADSLRDMIMKIGHASQSVAAYSQELSASSEETSAATEQVAKTITELSNGAISQSEELESVSSHLGQISATIQQTAANTETVVNESMKASDAANRGVIEVENAVNKIERVKEVSMETANVINALGEQSEQIGQIIDVIKSIADQTNLLALNAAIEAARAGEQGRGFAVVADEVRKLAEESSASTQQIEKLIHNIQNETNKAIDVIEAGSQEIYEGVEAVNKAGDSFKIIVEEIDIVVEQIEGISVATQQIASGSNEIVRSVDSIAAISQQTAASSQEVTAASEEQTAAMEEVASSAQELASLAEELQEIISRFNY</sequence>
<dbReference type="Gene3D" id="1.10.287.950">
    <property type="entry name" value="Methyl-accepting chemotaxis protein"/>
    <property type="match status" value="1"/>
</dbReference>
<reference evidence="8" key="1">
    <citation type="submission" date="2016-10" db="EMBL/GenBank/DDBJ databases">
        <authorList>
            <person name="Varghese N."/>
            <person name="Submissions S."/>
        </authorList>
    </citation>
    <scope>NUCLEOTIDE SEQUENCE [LARGE SCALE GENOMIC DNA]</scope>
    <source>
        <strain evidence="8">DSM 21650</strain>
    </source>
</reference>
<gene>
    <name evidence="7" type="ORF">SAMN05660462_01872</name>
</gene>
<dbReference type="STRING" id="415015.SAMN05660462_01872"/>
<dbReference type="AlphaFoldDB" id="A0A1H3QAE0"/>
<dbReference type="SMART" id="SM00283">
    <property type="entry name" value="MA"/>
    <property type="match status" value="1"/>
</dbReference>
<dbReference type="InterPro" id="IPR024478">
    <property type="entry name" value="HlyB_4HB_MCP"/>
</dbReference>
<evidence type="ECO:0000256" key="3">
    <source>
        <dbReference type="PROSITE-ProRule" id="PRU00284"/>
    </source>
</evidence>
<dbReference type="Pfam" id="PF12729">
    <property type="entry name" value="4HB_MCP_1"/>
    <property type="match status" value="1"/>
</dbReference>
<dbReference type="PROSITE" id="PS50111">
    <property type="entry name" value="CHEMOTAXIS_TRANSDUC_2"/>
    <property type="match status" value="1"/>
</dbReference>
<dbReference type="GO" id="GO:0016020">
    <property type="term" value="C:membrane"/>
    <property type="evidence" value="ECO:0007669"/>
    <property type="project" value="InterPro"/>
</dbReference>
<evidence type="ECO:0000256" key="4">
    <source>
        <dbReference type="SAM" id="Phobius"/>
    </source>
</evidence>
<dbReference type="EMBL" id="FNQE01000019">
    <property type="protein sequence ID" value="SDZ10522.1"/>
    <property type="molecule type" value="Genomic_DNA"/>
</dbReference>
<evidence type="ECO:0000256" key="1">
    <source>
        <dbReference type="ARBA" id="ARBA00023224"/>
    </source>
</evidence>
<dbReference type="RefSeq" id="WP_091730264.1">
    <property type="nucleotide sequence ID" value="NZ_FNQE01000019.1"/>
</dbReference>
<evidence type="ECO:0000256" key="2">
    <source>
        <dbReference type="ARBA" id="ARBA00029447"/>
    </source>
</evidence>
<dbReference type="PROSITE" id="PS50885">
    <property type="entry name" value="HAMP"/>
    <property type="match status" value="1"/>
</dbReference>
<evidence type="ECO:0000259" key="5">
    <source>
        <dbReference type="PROSITE" id="PS50111"/>
    </source>
</evidence>
<dbReference type="InterPro" id="IPR003660">
    <property type="entry name" value="HAMP_dom"/>
</dbReference>
<name>A0A1H3QAE0_9FIRM</name>
<organism evidence="7 8">
    <name type="scientific">Proteiniborus ethanoligenes</name>
    <dbReference type="NCBI Taxonomy" id="415015"/>
    <lineage>
        <taxon>Bacteria</taxon>
        <taxon>Bacillati</taxon>
        <taxon>Bacillota</taxon>
        <taxon>Clostridia</taxon>
        <taxon>Eubacteriales</taxon>
        <taxon>Proteiniborus</taxon>
    </lineage>
</organism>
<dbReference type="GO" id="GO:0006935">
    <property type="term" value="P:chemotaxis"/>
    <property type="evidence" value="ECO:0007669"/>
    <property type="project" value="UniProtKB-ARBA"/>
</dbReference>
<keyword evidence="8" id="KW-1185">Reference proteome</keyword>
<dbReference type="SUPFAM" id="SSF58104">
    <property type="entry name" value="Methyl-accepting chemotaxis protein (MCP) signaling domain"/>
    <property type="match status" value="1"/>
</dbReference>
<feature type="domain" description="HAMP" evidence="6">
    <location>
        <begin position="208"/>
        <end position="261"/>
    </location>
</feature>
<dbReference type="PANTHER" id="PTHR32089">
    <property type="entry name" value="METHYL-ACCEPTING CHEMOTAXIS PROTEIN MCPB"/>
    <property type="match status" value="1"/>
</dbReference>
<dbReference type="FunFam" id="1.10.287.950:FF:000001">
    <property type="entry name" value="Methyl-accepting chemotaxis sensory transducer"/>
    <property type="match status" value="1"/>
</dbReference>
<dbReference type="CDD" id="cd06225">
    <property type="entry name" value="HAMP"/>
    <property type="match status" value="1"/>
</dbReference>
<feature type="transmembrane region" description="Helical" evidence="4">
    <location>
        <begin position="9"/>
        <end position="32"/>
    </location>
</feature>
<dbReference type="GO" id="GO:0007165">
    <property type="term" value="P:signal transduction"/>
    <property type="evidence" value="ECO:0007669"/>
    <property type="project" value="UniProtKB-KW"/>
</dbReference>
<dbReference type="CDD" id="cd11386">
    <property type="entry name" value="MCP_signal"/>
    <property type="match status" value="1"/>
</dbReference>
<accession>A0A1H3QAE0</accession>
<keyword evidence="4" id="KW-0472">Membrane</keyword>
<dbReference type="SMART" id="SM00304">
    <property type="entry name" value="HAMP"/>
    <property type="match status" value="1"/>
</dbReference>
<feature type="domain" description="Methyl-accepting transducer" evidence="5">
    <location>
        <begin position="280"/>
        <end position="516"/>
    </location>
</feature>
<proteinExistence type="inferred from homology"/>
<dbReference type="PANTHER" id="PTHR32089:SF112">
    <property type="entry name" value="LYSOZYME-LIKE PROTEIN-RELATED"/>
    <property type="match status" value="1"/>
</dbReference>
<dbReference type="Pfam" id="PF00015">
    <property type="entry name" value="MCPsignal"/>
    <property type="match status" value="1"/>
</dbReference>
<keyword evidence="4" id="KW-1133">Transmembrane helix</keyword>
<keyword evidence="1 3" id="KW-0807">Transducer</keyword>
<dbReference type="Gene3D" id="6.10.340.10">
    <property type="match status" value="1"/>
</dbReference>
<keyword evidence="4" id="KW-0812">Transmembrane</keyword>